<keyword evidence="1" id="KW-0479">Metal-binding</keyword>
<evidence type="ECO:0000256" key="1">
    <source>
        <dbReference type="ARBA" id="ARBA00022723"/>
    </source>
</evidence>
<protein>
    <recommendedName>
        <fullName evidence="6">Arylsulfatase J</fullName>
    </recommendedName>
</protein>
<dbReference type="InterPro" id="IPR047115">
    <property type="entry name" value="ARSB"/>
</dbReference>
<dbReference type="OrthoDB" id="103349at2759"/>
<dbReference type="InterPro" id="IPR017850">
    <property type="entry name" value="Alkaline_phosphatase_core_sf"/>
</dbReference>
<gene>
    <name evidence="4" type="ORF">Anas_07801</name>
</gene>
<dbReference type="EMBL" id="SEYY01024525">
    <property type="protein sequence ID" value="KAB7494065.1"/>
    <property type="molecule type" value="Genomic_DNA"/>
</dbReference>
<dbReference type="PANTHER" id="PTHR10342">
    <property type="entry name" value="ARYLSULFATASE"/>
    <property type="match status" value="1"/>
</dbReference>
<dbReference type="PANTHER" id="PTHR10342:SF273">
    <property type="entry name" value="RE14504P"/>
    <property type="match status" value="1"/>
</dbReference>
<dbReference type="GO" id="GO:0046872">
    <property type="term" value="F:metal ion binding"/>
    <property type="evidence" value="ECO:0007669"/>
    <property type="project" value="UniProtKB-KW"/>
</dbReference>
<name>A0A5N5SJ38_9CRUS</name>
<dbReference type="AlphaFoldDB" id="A0A5N5SJ38"/>
<evidence type="ECO:0000313" key="4">
    <source>
        <dbReference type="EMBL" id="KAB7494065.1"/>
    </source>
</evidence>
<organism evidence="4 5">
    <name type="scientific">Armadillidium nasatum</name>
    <dbReference type="NCBI Taxonomy" id="96803"/>
    <lineage>
        <taxon>Eukaryota</taxon>
        <taxon>Metazoa</taxon>
        <taxon>Ecdysozoa</taxon>
        <taxon>Arthropoda</taxon>
        <taxon>Crustacea</taxon>
        <taxon>Multicrustacea</taxon>
        <taxon>Malacostraca</taxon>
        <taxon>Eumalacostraca</taxon>
        <taxon>Peracarida</taxon>
        <taxon>Isopoda</taxon>
        <taxon>Oniscidea</taxon>
        <taxon>Crinocheta</taxon>
        <taxon>Armadillidiidae</taxon>
        <taxon>Armadillidium</taxon>
    </lineage>
</organism>
<dbReference type="Proteomes" id="UP000326759">
    <property type="component" value="Unassembled WGS sequence"/>
</dbReference>
<dbReference type="Gene3D" id="3.30.1120.10">
    <property type="match status" value="1"/>
</dbReference>
<comment type="caution">
    <text evidence="4">The sequence shown here is derived from an EMBL/GenBank/DDBJ whole genome shotgun (WGS) entry which is preliminary data.</text>
</comment>
<evidence type="ECO:0000313" key="5">
    <source>
        <dbReference type="Proteomes" id="UP000326759"/>
    </source>
</evidence>
<keyword evidence="5" id="KW-1185">Reference proteome</keyword>
<proteinExistence type="predicted"/>
<dbReference type="GO" id="GO:0008484">
    <property type="term" value="F:sulfuric ester hydrolase activity"/>
    <property type="evidence" value="ECO:0007669"/>
    <property type="project" value="InterPro"/>
</dbReference>
<sequence>MPNVLENIEARYENSEVLCGKVPKDATASCNDINNPCLFNILYDPCEYYDVSKLYPSIVDKLLKKLEFYNSTAVPPGNQPPDPRANPVYWNYTWTNWYDYIDENSNPKAQYLFSP</sequence>
<accession>A0A5N5SJ38</accession>
<keyword evidence="3" id="KW-0325">Glycoprotein</keyword>
<keyword evidence="2" id="KW-0106">Calcium</keyword>
<evidence type="ECO:0000256" key="3">
    <source>
        <dbReference type="ARBA" id="ARBA00023180"/>
    </source>
</evidence>
<evidence type="ECO:0000256" key="2">
    <source>
        <dbReference type="ARBA" id="ARBA00022837"/>
    </source>
</evidence>
<dbReference type="SUPFAM" id="SSF53649">
    <property type="entry name" value="Alkaline phosphatase-like"/>
    <property type="match status" value="1"/>
</dbReference>
<reference evidence="4 5" key="1">
    <citation type="journal article" date="2019" name="PLoS Biol.">
        <title>Sex chromosomes control vertical transmission of feminizing Wolbachia symbionts in an isopod.</title>
        <authorList>
            <person name="Becking T."/>
            <person name="Chebbi M.A."/>
            <person name="Giraud I."/>
            <person name="Moumen B."/>
            <person name="Laverre T."/>
            <person name="Caubet Y."/>
            <person name="Peccoud J."/>
            <person name="Gilbert C."/>
            <person name="Cordaux R."/>
        </authorList>
    </citation>
    <scope>NUCLEOTIDE SEQUENCE [LARGE SCALE GENOMIC DNA]</scope>
    <source>
        <strain evidence="4">ANa2</strain>
        <tissue evidence="4">Whole body excluding digestive tract and cuticle</tissue>
    </source>
</reference>
<evidence type="ECO:0008006" key="6">
    <source>
        <dbReference type="Google" id="ProtNLM"/>
    </source>
</evidence>